<dbReference type="EMBL" id="VYKI01000005">
    <property type="protein sequence ID" value="KAA9001493.1"/>
    <property type="molecule type" value="Genomic_DNA"/>
</dbReference>
<comment type="caution">
    <text evidence="2">The sequence shown here is derived from an EMBL/GenBank/DDBJ whole genome shotgun (WGS) entry which is preliminary data.</text>
</comment>
<keyword evidence="1" id="KW-0732">Signal</keyword>
<accession>A0ABQ6T389</accession>
<feature type="signal peptide" evidence="1">
    <location>
        <begin position="1"/>
        <end position="22"/>
    </location>
</feature>
<reference evidence="2 3" key="1">
    <citation type="journal article" date="2020" name="Antonie Van Leeuwenhoek">
        <title>Stenotrophomonas cyclobalanopsidis sp. nov., isolated from the leaf spot disease of Cyclobalanopsis patelliformis.</title>
        <authorList>
            <person name="Bian D.R."/>
            <person name="Xue H."/>
            <person name="Piao C.G."/>
            <person name="Li Y."/>
        </authorList>
    </citation>
    <scope>NUCLEOTIDE SEQUENCE [LARGE SCALE GENOMIC DNA]</scope>
    <source>
        <strain evidence="2 3">TPQG1-4</strain>
    </source>
</reference>
<evidence type="ECO:0000256" key="1">
    <source>
        <dbReference type="SAM" id="SignalP"/>
    </source>
</evidence>
<dbReference type="InterPro" id="IPR019613">
    <property type="entry name" value="DUF4198"/>
</dbReference>
<evidence type="ECO:0000313" key="3">
    <source>
        <dbReference type="Proteomes" id="UP000326367"/>
    </source>
</evidence>
<dbReference type="Proteomes" id="UP000326367">
    <property type="component" value="Unassembled WGS sequence"/>
</dbReference>
<feature type="chain" id="PRO_5046660071" evidence="1">
    <location>
        <begin position="23"/>
        <end position="265"/>
    </location>
</feature>
<gene>
    <name evidence="2" type="ORF">FJU31_05885</name>
</gene>
<keyword evidence="3" id="KW-1185">Reference proteome</keyword>
<organism evidence="2 3">
    <name type="scientific">Stenotrophomonas cyclobalanopsidis</name>
    <dbReference type="NCBI Taxonomy" id="2771362"/>
    <lineage>
        <taxon>Bacteria</taxon>
        <taxon>Pseudomonadati</taxon>
        <taxon>Pseudomonadota</taxon>
        <taxon>Gammaproteobacteria</taxon>
        <taxon>Lysobacterales</taxon>
        <taxon>Lysobacteraceae</taxon>
        <taxon>Stenotrophomonas</taxon>
    </lineage>
</organism>
<evidence type="ECO:0000313" key="2">
    <source>
        <dbReference type="EMBL" id="KAA9001493.1"/>
    </source>
</evidence>
<proteinExistence type="predicted"/>
<name>A0ABQ6T389_9GAMM</name>
<sequence>MKTLSLLAVAALAMAASLPAHAHTPYLVPSNFAPRAGQTVAVDASFAETFFVPETAFDDSQFTVTGPDGKQAPLASQVMKTRTVAEYTLPAGTGTYRLSTGPRLGALFRTWEQNGKRESSRDPAVKIPTGGKVISDFQSLTQADSYVTVGNPDRAALAPRNKGVELVPVSHPNDLYVGETFDFIVQYDGKPLADQAVDVTEAVWSSDRTPQVVNLKSDAAGHVRLPLSAAGTFIALTRHRTAAPTGAPVAEYSNSITLSFRVLNP</sequence>
<dbReference type="Pfam" id="PF10670">
    <property type="entry name" value="DUF4198"/>
    <property type="match status" value="1"/>
</dbReference>
<dbReference type="RefSeq" id="WP_150453913.1">
    <property type="nucleotide sequence ID" value="NZ_VYKI01000005.1"/>
</dbReference>
<protein>
    <submittedName>
        <fullName evidence="2">DUF4198 domain-containing protein</fullName>
    </submittedName>
</protein>